<dbReference type="InterPro" id="IPR016181">
    <property type="entry name" value="Acyl_CoA_acyltransferase"/>
</dbReference>
<evidence type="ECO:0000313" key="4">
    <source>
        <dbReference type="EMBL" id="TLX62341.1"/>
    </source>
</evidence>
<protein>
    <submittedName>
        <fullName evidence="4">Acetyltransferase</fullName>
    </submittedName>
</protein>
<keyword evidence="1 4" id="KW-0808">Transferase</keyword>
<proteinExistence type="predicted"/>
<comment type="caution">
    <text evidence="4">The sequence shown here is derived from an EMBL/GenBank/DDBJ whole genome shotgun (WGS) entry which is preliminary data.</text>
</comment>
<dbReference type="InterPro" id="IPR000182">
    <property type="entry name" value="GNAT_dom"/>
</dbReference>
<accession>A0A5R9QB67</accession>
<evidence type="ECO:0000256" key="1">
    <source>
        <dbReference type="ARBA" id="ARBA00022679"/>
    </source>
</evidence>
<name>A0A5R9QB67_9GAMM</name>
<dbReference type="EMBL" id="QLAG01000023">
    <property type="protein sequence ID" value="TLX62341.1"/>
    <property type="molecule type" value="Genomic_DNA"/>
</dbReference>
<dbReference type="Proteomes" id="UP000306753">
    <property type="component" value="Unassembled WGS sequence"/>
</dbReference>
<dbReference type="CDD" id="cd04301">
    <property type="entry name" value="NAT_SF"/>
    <property type="match status" value="1"/>
</dbReference>
<dbReference type="GO" id="GO:0016747">
    <property type="term" value="F:acyltransferase activity, transferring groups other than amino-acyl groups"/>
    <property type="evidence" value="ECO:0007669"/>
    <property type="project" value="InterPro"/>
</dbReference>
<evidence type="ECO:0000313" key="5">
    <source>
        <dbReference type="Proteomes" id="UP000306753"/>
    </source>
</evidence>
<evidence type="ECO:0000259" key="3">
    <source>
        <dbReference type="PROSITE" id="PS51186"/>
    </source>
</evidence>
<dbReference type="RefSeq" id="WP_138412351.1">
    <property type="nucleotide sequence ID" value="NZ_QLAF01000003.1"/>
</dbReference>
<dbReference type="Pfam" id="PF13673">
    <property type="entry name" value="Acetyltransf_10"/>
    <property type="match status" value="1"/>
</dbReference>
<dbReference type="PROSITE" id="PS51186">
    <property type="entry name" value="GNAT"/>
    <property type="match status" value="1"/>
</dbReference>
<dbReference type="SUPFAM" id="SSF55729">
    <property type="entry name" value="Acyl-CoA N-acyltransferases (Nat)"/>
    <property type="match status" value="1"/>
</dbReference>
<dbReference type="Gene3D" id="3.40.630.30">
    <property type="match status" value="1"/>
</dbReference>
<gene>
    <name evidence="4" type="ORF">DN820_16810</name>
</gene>
<dbReference type="NCBIfam" id="NF007807">
    <property type="entry name" value="PRK10514.1"/>
    <property type="match status" value="1"/>
</dbReference>
<dbReference type="PANTHER" id="PTHR43800:SF1">
    <property type="entry name" value="PEPTIDYL-LYSINE N-ACETYLTRANSFERASE YJAB"/>
    <property type="match status" value="1"/>
</dbReference>
<reference evidence="4 5" key="1">
    <citation type="journal article" date="2017" name="Eur. J. Clin. Microbiol. Infect. Dis.">
        <title>Uncommonly isolated clinical Pseudomonas: identification and phylogenetic assignation.</title>
        <authorList>
            <person name="Mulet M."/>
            <person name="Gomila M."/>
            <person name="Ramirez A."/>
            <person name="Cardew S."/>
            <person name="Moore E.R."/>
            <person name="Lalucat J."/>
            <person name="Garcia-Valdes E."/>
        </authorList>
    </citation>
    <scope>NUCLEOTIDE SEQUENCE [LARGE SCALE GENOMIC DNA]</scope>
    <source>
        <strain evidence="4 5">SD129</strain>
    </source>
</reference>
<feature type="domain" description="N-acetyltransferase" evidence="3">
    <location>
        <begin position="1"/>
        <end position="145"/>
    </location>
</feature>
<sequence length="145" mass="15987">MTIRTALTSDFPILVGIWEASVRATHDFLAEDDLQALRPRMLHEWLPAVEVAVFVDARGEILGFLGTSGESLEMLFIAPSARGMGIGRALVEHAIRELAVRVVDVNEQNGQAVGFYRRMGFEVIGRSELDGQGKPYPLLHMRLAG</sequence>
<dbReference type="PANTHER" id="PTHR43800">
    <property type="entry name" value="PEPTIDYL-LYSINE N-ACETYLTRANSFERASE YJAB"/>
    <property type="match status" value="1"/>
</dbReference>
<keyword evidence="5" id="KW-1185">Reference proteome</keyword>
<dbReference type="AlphaFoldDB" id="A0A5R9QB67"/>
<keyword evidence="2" id="KW-0012">Acyltransferase</keyword>
<organism evidence="4 5">
    <name type="scientific">Stutzerimonas nosocomialis</name>
    <dbReference type="NCBI Taxonomy" id="1056496"/>
    <lineage>
        <taxon>Bacteria</taxon>
        <taxon>Pseudomonadati</taxon>
        <taxon>Pseudomonadota</taxon>
        <taxon>Gammaproteobacteria</taxon>
        <taxon>Pseudomonadales</taxon>
        <taxon>Pseudomonadaceae</taxon>
        <taxon>Stutzerimonas</taxon>
    </lineage>
</organism>
<evidence type="ECO:0000256" key="2">
    <source>
        <dbReference type="ARBA" id="ARBA00023315"/>
    </source>
</evidence>